<dbReference type="AlphaFoldDB" id="A0A511XJE8"/>
<evidence type="ECO:0000256" key="1">
    <source>
        <dbReference type="SAM" id="Phobius"/>
    </source>
</evidence>
<accession>A0A511XJE8</accession>
<comment type="caution">
    <text evidence="2">The sequence shown here is derived from an EMBL/GenBank/DDBJ whole genome shotgun (WGS) entry which is preliminary data.</text>
</comment>
<protein>
    <recommendedName>
        <fullName evidence="4">Flagellar biosynthesis protein FliO</fullName>
    </recommendedName>
</protein>
<keyword evidence="1" id="KW-0472">Membrane</keyword>
<evidence type="ECO:0000313" key="2">
    <source>
        <dbReference type="EMBL" id="GEN63058.1"/>
    </source>
</evidence>
<feature type="transmembrane region" description="Helical" evidence="1">
    <location>
        <begin position="6"/>
        <end position="27"/>
    </location>
</feature>
<keyword evidence="1" id="KW-1133">Transmembrane helix</keyword>
<name>A0A511XJE8_9PROT</name>
<dbReference type="Proteomes" id="UP000321746">
    <property type="component" value="Unassembled WGS sequence"/>
</dbReference>
<dbReference type="EMBL" id="BJYG01000015">
    <property type="protein sequence ID" value="GEN63058.1"/>
    <property type="molecule type" value="Genomic_DNA"/>
</dbReference>
<keyword evidence="3" id="KW-1185">Reference proteome</keyword>
<proteinExistence type="predicted"/>
<gene>
    <name evidence="2" type="ORF">AOE01nite_12820</name>
</gene>
<reference evidence="2 3" key="1">
    <citation type="submission" date="2019-07" db="EMBL/GenBank/DDBJ databases">
        <title>Whole genome shotgun sequence of Acetobacter oeni NBRC 105207.</title>
        <authorList>
            <person name="Hosoyama A."/>
            <person name="Uohara A."/>
            <person name="Ohji S."/>
            <person name="Ichikawa N."/>
        </authorList>
    </citation>
    <scope>NUCLEOTIDE SEQUENCE [LARGE SCALE GENOMIC DNA]</scope>
    <source>
        <strain evidence="2 3">NBRC 105207</strain>
    </source>
</reference>
<organism evidence="2 3">
    <name type="scientific">Acetobacter oeni</name>
    <dbReference type="NCBI Taxonomy" id="304077"/>
    <lineage>
        <taxon>Bacteria</taxon>
        <taxon>Pseudomonadati</taxon>
        <taxon>Pseudomonadota</taxon>
        <taxon>Alphaproteobacteria</taxon>
        <taxon>Acetobacterales</taxon>
        <taxon>Acetobacteraceae</taxon>
        <taxon>Acetobacter</taxon>
    </lineage>
</organism>
<evidence type="ECO:0000313" key="3">
    <source>
        <dbReference type="Proteomes" id="UP000321746"/>
    </source>
</evidence>
<sequence>MECARMGFYDIVSTVAALVAVLAMILLSRSGWQILARLRGPVRSDSGLSLEGSLALDARRRLTVVSCHGRKVILLTGGPSDVVVGWLPDAGDHSA</sequence>
<evidence type="ECO:0008006" key="4">
    <source>
        <dbReference type="Google" id="ProtNLM"/>
    </source>
</evidence>
<keyword evidence="1" id="KW-0812">Transmembrane</keyword>